<reference evidence="1 2" key="1">
    <citation type="submission" date="2024-11" db="EMBL/GenBank/DDBJ databases">
        <authorList>
            <person name="Mikucki A.G."/>
            <person name="Kahler C.M."/>
        </authorList>
    </citation>
    <scope>NUCLEOTIDE SEQUENCE [LARGE SCALE GENOMIC DNA]</scope>
    <source>
        <strain evidence="1 2">EXNM717</strain>
    </source>
</reference>
<dbReference type="EMBL" id="JBJGEB010000007">
    <property type="protein sequence ID" value="MFK7642370.1"/>
    <property type="molecule type" value="Genomic_DNA"/>
</dbReference>
<dbReference type="RefSeq" id="WP_377081797.1">
    <property type="nucleotide sequence ID" value="NZ_JBJGEB010000007.1"/>
</dbReference>
<proteinExistence type="predicted"/>
<comment type="caution">
    <text evidence="1">The sequence shown here is derived from an EMBL/GenBank/DDBJ whole genome shotgun (WGS) entry which is preliminary data.</text>
</comment>
<keyword evidence="2" id="KW-1185">Reference proteome</keyword>
<dbReference type="Proteomes" id="UP001621964">
    <property type="component" value="Unassembled WGS sequence"/>
</dbReference>
<accession>A0ABW8Q5M0</accession>
<gene>
    <name evidence="1" type="ORF">ACI43T_07655</name>
</gene>
<protein>
    <submittedName>
        <fullName evidence="1">Uncharacterized protein</fullName>
    </submittedName>
</protein>
<evidence type="ECO:0000313" key="2">
    <source>
        <dbReference type="Proteomes" id="UP001621964"/>
    </source>
</evidence>
<sequence length="40" mass="4364">MTTLVKYITGHEKPYLLYLASAGHMAVIPHSFRADFGAVG</sequence>
<evidence type="ECO:0000313" key="1">
    <source>
        <dbReference type="EMBL" id="MFK7642370.1"/>
    </source>
</evidence>
<organism evidence="1 2">
    <name type="scientific">Neisseria oralis</name>
    <dbReference type="NCBI Taxonomy" id="1107316"/>
    <lineage>
        <taxon>Bacteria</taxon>
        <taxon>Pseudomonadati</taxon>
        <taxon>Pseudomonadota</taxon>
        <taxon>Betaproteobacteria</taxon>
        <taxon>Neisseriales</taxon>
        <taxon>Neisseriaceae</taxon>
        <taxon>Neisseria</taxon>
    </lineage>
</organism>
<name>A0ABW8Q5M0_9NEIS</name>